<dbReference type="Proteomes" id="UP001149400">
    <property type="component" value="Unassembled WGS sequence"/>
</dbReference>
<comment type="caution">
    <text evidence="1">The sequence shown here is derived from an EMBL/GenBank/DDBJ whole genome shotgun (WGS) entry which is preliminary data.</text>
</comment>
<reference evidence="1" key="1">
    <citation type="submission" date="2021-12" db="EMBL/GenBank/DDBJ databases">
        <title>Enterovibrio ZSDZ35 sp. nov. and Enterovibrio ZSDZ42 sp. nov., isolated from coastal seawater in Qingdao.</title>
        <authorList>
            <person name="Zhang P."/>
        </authorList>
    </citation>
    <scope>NUCLEOTIDE SEQUENCE</scope>
    <source>
        <strain evidence="1">ZSDZ42</strain>
    </source>
</reference>
<protein>
    <submittedName>
        <fullName evidence="1">Uncharacterized protein</fullName>
    </submittedName>
</protein>
<dbReference type="RefSeq" id="WP_274163443.1">
    <property type="nucleotide sequence ID" value="NZ_JAJUBC010000004.1"/>
</dbReference>
<evidence type="ECO:0000313" key="1">
    <source>
        <dbReference type="EMBL" id="MDD1792545.1"/>
    </source>
</evidence>
<sequence length="92" mass="10261">MENQNGKDLKSAIDGLIWLSAESVGERYHVDVSVWASRKEMQVEIIDLSIGADAIYLDSTHGIPFTVESINAMEDRVIEKLAELNEKQEQAA</sequence>
<proteinExistence type="predicted"/>
<gene>
    <name evidence="1" type="ORF">LRP50_05310</name>
</gene>
<name>A0ABT5QX04_9GAMM</name>
<accession>A0ABT5QX04</accession>
<evidence type="ECO:0000313" key="2">
    <source>
        <dbReference type="Proteomes" id="UP001149400"/>
    </source>
</evidence>
<organism evidence="1 2">
    <name type="scientific">Enterovibrio gelatinilyticus</name>
    <dbReference type="NCBI Taxonomy" id="2899819"/>
    <lineage>
        <taxon>Bacteria</taxon>
        <taxon>Pseudomonadati</taxon>
        <taxon>Pseudomonadota</taxon>
        <taxon>Gammaproteobacteria</taxon>
        <taxon>Vibrionales</taxon>
        <taxon>Vibrionaceae</taxon>
        <taxon>Enterovibrio</taxon>
    </lineage>
</organism>
<dbReference type="EMBL" id="JAJUBC010000004">
    <property type="protein sequence ID" value="MDD1792545.1"/>
    <property type="molecule type" value="Genomic_DNA"/>
</dbReference>
<keyword evidence="2" id="KW-1185">Reference proteome</keyword>